<feature type="compositionally biased region" description="Low complexity" evidence="1">
    <location>
        <begin position="40"/>
        <end position="49"/>
    </location>
</feature>
<keyword evidence="3" id="KW-1185">Reference proteome</keyword>
<feature type="region of interest" description="Disordered" evidence="1">
    <location>
        <begin position="1"/>
        <end position="119"/>
    </location>
</feature>
<evidence type="ECO:0000313" key="2">
    <source>
        <dbReference type="EMBL" id="KAH7952327.1"/>
    </source>
</evidence>
<dbReference type="EMBL" id="JABSTV010001251">
    <property type="protein sequence ID" value="KAH7952327.1"/>
    <property type="molecule type" value="Genomic_DNA"/>
</dbReference>
<comment type="caution">
    <text evidence="2">The sequence shown here is derived from an EMBL/GenBank/DDBJ whole genome shotgun (WGS) entry which is preliminary data.</text>
</comment>
<feature type="compositionally biased region" description="Basic residues" evidence="1">
    <location>
        <begin position="104"/>
        <end position="113"/>
    </location>
</feature>
<accession>A0A9D4SWS6</accession>
<dbReference type="AlphaFoldDB" id="A0A9D4SWS6"/>
<reference evidence="2" key="2">
    <citation type="submission" date="2021-09" db="EMBL/GenBank/DDBJ databases">
        <authorList>
            <person name="Jia N."/>
            <person name="Wang J."/>
            <person name="Shi W."/>
            <person name="Du L."/>
            <person name="Sun Y."/>
            <person name="Zhan W."/>
            <person name="Jiang J."/>
            <person name="Wang Q."/>
            <person name="Zhang B."/>
            <person name="Ji P."/>
            <person name="Sakyi L.B."/>
            <person name="Cui X."/>
            <person name="Yuan T."/>
            <person name="Jiang B."/>
            <person name="Yang W."/>
            <person name="Lam T.T.-Y."/>
            <person name="Chang Q."/>
            <person name="Ding S."/>
            <person name="Wang X."/>
            <person name="Zhu J."/>
            <person name="Ruan X."/>
            <person name="Zhao L."/>
            <person name="Wei J."/>
            <person name="Que T."/>
            <person name="Du C."/>
            <person name="Cheng J."/>
            <person name="Dai P."/>
            <person name="Han X."/>
            <person name="Huang E."/>
            <person name="Gao Y."/>
            <person name="Liu J."/>
            <person name="Shao H."/>
            <person name="Ye R."/>
            <person name="Li L."/>
            <person name="Wei W."/>
            <person name="Wang X."/>
            <person name="Wang C."/>
            <person name="Huo Q."/>
            <person name="Li W."/>
            <person name="Guo W."/>
            <person name="Chen H."/>
            <person name="Chen S."/>
            <person name="Zhou L."/>
            <person name="Zhou L."/>
            <person name="Ni X."/>
            <person name="Tian J."/>
            <person name="Zhou Y."/>
            <person name="Sheng Y."/>
            <person name="Liu T."/>
            <person name="Pan Y."/>
            <person name="Xia L."/>
            <person name="Li J."/>
            <person name="Zhao F."/>
            <person name="Cao W."/>
        </authorList>
    </citation>
    <scope>NUCLEOTIDE SEQUENCE</scope>
    <source>
        <strain evidence="2">Rsan-2018</strain>
        <tissue evidence="2">Larvae</tissue>
    </source>
</reference>
<name>A0A9D4SWS6_RHISA</name>
<reference evidence="2" key="1">
    <citation type="journal article" date="2020" name="Cell">
        <title>Large-Scale Comparative Analyses of Tick Genomes Elucidate Their Genetic Diversity and Vector Capacities.</title>
        <authorList>
            <consortium name="Tick Genome and Microbiome Consortium (TIGMIC)"/>
            <person name="Jia N."/>
            <person name="Wang J."/>
            <person name="Shi W."/>
            <person name="Du L."/>
            <person name="Sun Y."/>
            <person name="Zhan W."/>
            <person name="Jiang J.F."/>
            <person name="Wang Q."/>
            <person name="Zhang B."/>
            <person name="Ji P."/>
            <person name="Bell-Sakyi L."/>
            <person name="Cui X.M."/>
            <person name="Yuan T.T."/>
            <person name="Jiang B.G."/>
            <person name="Yang W.F."/>
            <person name="Lam T.T."/>
            <person name="Chang Q.C."/>
            <person name="Ding S.J."/>
            <person name="Wang X.J."/>
            <person name="Zhu J.G."/>
            <person name="Ruan X.D."/>
            <person name="Zhao L."/>
            <person name="Wei J.T."/>
            <person name="Ye R.Z."/>
            <person name="Que T.C."/>
            <person name="Du C.H."/>
            <person name="Zhou Y.H."/>
            <person name="Cheng J.X."/>
            <person name="Dai P.F."/>
            <person name="Guo W.B."/>
            <person name="Han X.H."/>
            <person name="Huang E.J."/>
            <person name="Li L.F."/>
            <person name="Wei W."/>
            <person name="Gao Y.C."/>
            <person name="Liu J.Z."/>
            <person name="Shao H.Z."/>
            <person name="Wang X."/>
            <person name="Wang C.C."/>
            <person name="Yang T.C."/>
            <person name="Huo Q.B."/>
            <person name="Li W."/>
            <person name="Chen H.Y."/>
            <person name="Chen S.E."/>
            <person name="Zhou L.G."/>
            <person name="Ni X.B."/>
            <person name="Tian J.H."/>
            <person name="Sheng Y."/>
            <person name="Liu T."/>
            <person name="Pan Y.S."/>
            <person name="Xia L.Y."/>
            <person name="Li J."/>
            <person name="Zhao F."/>
            <person name="Cao W.C."/>
        </authorList>
    </citation>
    <scope>NUCLEOTIDE SEQUENCE</scope>
    <source>
        <strain evidence="2">Rsan-2018</strain>
    </source>
</reference>
<feature type="compositionally biased region" description="Polar residues" evidence="1">
    <location>
        <begin position="10"/>
        <end position="22"/>
    </location>
</feature>
<evidence type="ECO:0000313" key="3">
    <source>
        <dbReference type="Proteomes" id="UP000821837"/>
    </source>
</evidence>
<feature type="compositionally biased region" description="Basic and acidic residues" evidence="1">
    <location>
        <begin position="82"/>
        <end position="103"/>
    </location>
</feature>
<proteinExistence type="predicted"/>
<gene>
    <name evidence="2" type="ORF">HPB52_021467</name>
</gene>
<dbReference type="Proteomes" id="UP000821837">
    <property type="component" value="Chromosome 5"/>
</dbReference>
<protein>
    <submittedName>
        <fullName evidence="2">Uncharacterized protein</fullName>
    </submittedName>
</protein>
<organism evidence="2 3">
    <name type="scientific">Rhipicephalus sanguineus</name>
    <name type="common">Brown dog tick</name>
    <name type="synonym">Ixodes sanguineus</name>
    <dbReference type="NCBI Taxonomy" id="34632"/>
    <lineage>
        <taxon>Eukaryota</taxon>
        <taxon>Metazoa</taxon>
        <taxon>Ecdysozoa</taxon>
        <taxon>Arthropoda</taxon>
        <taxon>Chelicerata</taxon>
        <taxon>Arachnida</taxon>
        <taxon>Acari</taxon>
        <taxon>Parasitiformes</taxon>
        <taxon>Ixodida</taxon>
        <taxon>Ixodoidea</taxon>
        <taxon>Ixodidae</taxon>
        <taxon>Rhipicephalinae</taxon>
        <taxon>Rhipicephalus</taxon>
        <taxon>Rhipicephalus</taxon>
    </lineage>
</organism>
<sequence length="339" mass="37934">MASCAPALATENSSERPSTSREQPTEERMDYSDTQTRPKTTTTGNAGADTDSERQTRTTTHVSGDNDEGWITALTLRQKKQQARERHQAPRNDPPKSNAERPNFHRRSRKFRKLPPLPRDDFKEIIRPHQGLPMRVLTSPTLADALIEACQRKVSGDQFLLRIKPGSNIATVSTPNQEVAEHVRKLTSIVINGRQHAVNAYVATGDGAVRGVIHVLPPHTPSETLKRNLRVRTQNVEIIQARMLGDSKSAVITFYGTFVPRYVYYQGGELACYPYRNTIQVCKICQQVGHRTDVCPQPDFPVCKICGTQEPMVGHECRPRCATCGEGHVTGDRSCRKRL</sequence>
<evidence type="ECO:0000256" key="1">
    <source>
        <dbReference type="SAM" id="MobiDB-lite"/>
    </source>
</evidence>